<dbReference type="CDD" id="cd02440">
    <property type="entry name" value="AdoMet_MTases"/>
    <property type="match status" value="1"/>
</dbReference>
<dbReference type="PANTHER" id="PTHR43464:SF19">
    <property type="entry name" value="UBIQUINONE BIOSYNTHESIS O-METHYLTRANSFERASE, MITOCHONDRIAL"/>
    <property type="match status" value="1"/>
</dbReference>
<dbReference type="GO" id="GO:0032259">
    <property type="term" value="P:methylation"/>
    <property type="evidence" value="ECO:0007669"/>
    <property type="project" value="UniProtKB-KW"/>
</dbReference>
<dbReference type="GO" id="GO:0008168">
    <property type="term" value="F:methyltransferase activity"/>
    <property type="evidence" value="ECO:0007669"/>
    <property type="project" value="UniProtKB-KW"/>
</dbReference>
<evidence type="ECO:0000313" key="5">
    <source>
        <dbReference type="EMBL" id="GHO55179.1"/>
    </source>
</evidence>
<dbReference type="Proteomes" id="UP000654345">
    <property type="component" value="Unassembled WGS sequence"/>
</dbReference>
<gene>
    <name evidence="5" type="ORF">KSB_36540</name>
</gene>
<evidence type="ECO:0000256" key="1">
    <source>
        <dbReference type="ARBA" id="ARBA00022603"/>
    </source>
</evidence>
<dbReference type="InterPro" id="IPR041698">
    <property type="entry name" value="Methyltransf_25"/>
</dbReference>
<comment type="caution">
    <text evidence="5">The sequence shown here is derived from an EMBL/GenBank/DDBJ whole genome shotgun (WGS) entry which is preliminary data.</text>
</comment>
<dbReference type="Gene3D" id="3.40.50.150">
    <property type="entry name" value="Vaccinia Virus protein VP39"/>
    <property type="match status" value="1"/>
</dbReference>
<dbReference type="InterPro" id="IPR029063">
    <property type="entry name" value="SAM-dependent_MTases_sf"/>
</dbReference>
<organism evidence="5 6">
    <name type="scientific">Ktedonobacter robiniae</name>
    <dbReference type="NCBI Taxonomy" id="2778365"/>
    <lineage>
        <taxon>Bacteria</taxon>
        <taxon>Bacillati</taxon>
        <taxon>Chloroflexota</taxon>
        <taxon>Ktedonobacteria</taxon>
        <taxon>Ktedonobacterales</taxon>
        <taxon>Ktedonobacteraceae</taxon>
        <taxon>Ktedonobacter</taxon>
    </lineage>
</organism>
<protein>
    <submittedName>
        <fullName evidence="5">SAM-dependent methyltransferase</fullName>
    </submittedName>
</protein>
<proteinExistence type="predicted"/>
<evidence type="ECO:0000256" key="3">
    <source>
        <dbReference type="ARBA" id="ARBA00022691"/>
    </source>
</evidence>
<dbReference type="PANTHER" id="PTHR43464">
    <property type="entry name" value="METHYLTRANSFERASE"/>
    <property type="match status" value="1"/>
</dbReference>
<reference evidence="5 6" key="1">
    <citation type="journal article" date="2021" name="Int. J. Syst. Evol. Microbiol.">
        <title>Reticulibacter mediterranei gen. nov., sp. nov., within the new family Reticulibacteraceae fam. nov., and Ktedonospora formicarum gen. nov., sp. nov., Ktedonobacter robiniae sp. nov., Dictyobacter formicarum sp. nov. and Dictyobacter arantiisoli sp. nov., belonging to the class Ktedonobacteria.</title>
        <authorList>
            <person name="Yabe S."/>
            <person name="Zheng Y."/>
            <person name="Wang C.M."/>
            <person name="Sakai Y."/>
            <person name="Abe K."/>
            <person name="Yokota A."/>
            <person name="Donadio S."/>
            <person name="Cavaletti L."/>
            <person name="Monciardini P."/>
        </authorList>
    </citation>
    <scope>NUCLEOTIDE SEQUENCE [LARGE SCALE GENOMIC DNA]</scope>
    <source>
        <strain evidence="5 6">SOSP1-30</strain>
    </source>
</reference>
<keyword evidence="3" id="KW-0949">S-adenosyl-L-methionine</keyword>
<dbReference type="Pfam" id="PF13649">
    <property type="entry name" value="Methyltransf_25"/>
    <property type="match status" value="1"/>
</dbReference>
<name>A0ABQ3UR36_9CHLR</name>
<keyword evidence="2" id="KW-0808">Transferase</keyword>
<keyword evidence="1 5" id="KW-0489">Methyltransferase</keyword>
<evidence type="ECO:0000256" key="2">
    <source>
        <dbReference type="ARBA" id="ARBA00022679"/>
    </source>
</evidence>
<evidence type="ECO:0000259" key="4">
    <source>
        <dbReference type="Pfam" id="PF13649"/>
    </source>
</evidence>
<dbReference type="SUPFAM" id="SSF53335">
    <property type="entry name" value="S-adenosyl-L-methionine-dependent methyltransferases"/>
    <property type="match status" value="1"/>
</dbReference>
<dbReference type="EMBL" id="BNJG01000001">
    <property type="protein sequence ID" value="GHO55179.1"/>
    <property type="molecule type" value="Genomic_DNA"/>
</dbReference>
<accession>A0ABQ3UR36</accession>
<sequence>MTDVAHHYDQLLAEHYTWMFGPFEEKVSEQQELFKRWDILGEGTKTALDLGCGSGFQSIALANLGFHVTAIDLSQRLLTELAERKEKHAIVALQGDIRNVLQLVEAPYDVVVCMGDTLPHLESKDDVIHLLQAIHQLLVPGGKCILSFRDLSVEQHALDRFIPVRSDANTILTCFLEYEPESVVVHDLIYTRQGEQWALQKSSYRKLRLALSWLITQLQLTGFTIDAQESHRGMWFLAVSK</sequence>
<dbReference type="RefSeq" id="WP_201371799.1">
    <property type="nucleotide sequence ID" value="NZ_BNJG01000001.1"/>
</dbReference>
<keyword evidence="6" id="KW-1185">Reference proteome</keyword>
<feature type="domain" description="Methyltransferase" evidence="4">
    <location>
        <begin position="48"/>
        <end position="142"/>
    </location>
</feature>
<evidence type="ECO:0000313" key="6">
    <source>
        <dbReference type="Proteomes" id="UP000654345"/>
    </source>
</evidence>